<sequence>MFKAFKAVLVGGAAAATVLVATPSAWATPAPISYHSTSCPNSLTYNEDDGCVVYLQQMLNTLGFGLSVDGQFGANTLSAVKWTQTKAHLQDSSVGVDGQVGPVTKGWIDKFYAQSSRQPGPSNACSIVLNPSPTSGAGGASATIAQINNSATCTGWLERYSNGSWSQVSGQHTIGGPGQWVTTYVYADTSTELARACVHYVGSGVSGTTCTIGF</sequence>
<dbReference type="InterPro" id="IPR036366">
    <property type="entry name" value="PGBDSf"/>
</dbReference>
<accession>A0ABV6W0A6</accession>
<keyword evidence="4" id="KW-1185">Reference proteome</keyword>
<dbReference type="InterPro" id="IPR036365">
    <property type="entry name" value="PGBD-like_sf"/>
</dbReference>
<dbReference type="Gene3D" id="1.10.101.10">
    <property type="entry name" value="PGBD-like superfamily/PGBD"/>
    <property type="match status" value="1"/>
</dbReference>
<dbReference type="Proteomes" id="UP001592531">
    <property type="component" value="Unassembled WGS sequence"/>
</dbReference>
<dbReference type="InterPro" id="IPR002477">
    <property type="entry name" value="Peptidoglycan-bd-like"/>
</dbReference>
<dbReference type="EMBL" id="JBHFAB010000016">
    <property type="protein sequence ID" value="MFC1419152.1"/>
    <property type="molecule type" value="Genomic_DNA"/>
</dbReference>
<feature type="domain" description="Peptidoglycan binding-like" evidence="2">
    <location>
        <begin position="52"/>
        <end position="104"/>
    </location>
</feature>
<evidence type="ECO:0000313" key="3">
    <source>
        <dbReference type="EMBL" id="MFC1419152.1"/>
    </source>
</evidence>
<dbReference type="Pfam" id="PF01471">
    <property type="entry name" value="PG_binding_1"/>
    <property type="match status" value="1"/>
</dbReference>
<organism evidence="3 4">
    <name type="scientific">Streptacidiphilus cavernicola</name>
    <dbReference type="NCBI Taxonomy" id="3342716"/>
    <lineage>
        <taxon>Bacteria</taxon>
        <taxon>Bacillati</taxon>
        <taxon>Actinomycetota</taxon>
        <taxon>Actinomycetes</taxon>
        <taxon>Kitasatosporales</taxon>
        <taxon>Streptomycetaceae</taxon>
        <taxon>Streptacidiphilus</taxon>
    </lineage>
</organism>
<proteinExistence type="predicted"/>
<evidence type="ECO:0000256" key="1">
    <source>
        <dbReference type="SAM" id="SignalP"/>
    </source>
</evidence>
<evidence type="ECO:0000259" key="2">
    <source>
        <dbReference type="Pfam" id="PF01471"/>
    </source>
</evidence>
<keyword evidence="1" id="KW-0732">Signal</keyword>
<evidence type="ECO:0000313" key="4">
    <source>
        <dbReference type="Proteomes" id="UP001592531"/>
    </source>
</evidence>
<protein>
    <submittedName>
        <fullName evidence="3">Peptidoglycan-binding protein</fullName>
    </submittedName>
</protein>
<dbReference type="RefSeq" id="WP_380538169.1">
    <property type="nucleotide sequence ID" value="NZ_JBHFAB010000016.1"/>
</dbReference>
<feature type="chain" id="PRO_5046123289" evidence="1">
    <location>
        <begin position="28"/>
        <end position="214"/>
    </location>
</feature>
<dbReference type="SUPFAM" id="SSF47090">
    <property type="entry name" value="PGBD-like"/>
    <property type="match status" value="1"/>
</dbReference>
<feature type="signal peptide" evidence="1">
    <location>
        <begin position="1"/>
        <end position="27"/>
    </location>
</feature>
<reference evidence="3 4" key="1">
    <citation type="submission" date="2024-09" db="EMBL/GenBank/DDBJ databases">
        <authorList>
            <person name="Lee S.D."/>
        </authorList>
    </citation>
    <scope>NUCLEOTIDE SEQUENCE [LARGE SCALE GENOMIC DNA]</scope>
    <source>
        <strain evidence="3 4">N8-3</strain>
    </source>
</reference>
<gene>
    <name evidence="3" type="ORF">ACEZDE_21305</name>
</gene>
<name>A0ABV6W0A6_9ACTN</name>
<comment type="caution">
    <text evidence="3">The sequence shown here is derived from an EMBL/GenBank/DDBJ whole genome shotgun (WGS) entry which is preliminary data.</text>
</comment>